<keyword evidence="8" id="KW-0676">Redox-active center</keyword>
<keyword evidence="13" id="KW-1185">Reference proteome</keyword>
<keyword evidence="6" id="KW-1015">Disulfide bond</keyword>
<feature type="domain" description="Thioredoxin" evidence="11">
    <location>
        <begin position="132"/>
        <end position="253"/>
    </location>
</feature>
<evidence type="ECO:0000313" key="12">
    <source>
        <dbReference type="EMBL" id="ORY59380.1"/>
    </source>
</evidence>
<dbReference type="Proteomes" id="UP000193920">
    <property type="component" value="Unassembled WGS sequence"/>
</dbReference>
<reference evidence="12 13" key="1">
    <citation type="submission" date="2016-08" db="EMBL/GenBank/DDBJ databases">
        <title>A Parts List for Fungal Cellulosomes Revealed by Comparative Genomics.</title>
        <authorList>
            <consortium name="DOE Joint Genome Institute"/>
            <person name="Haitjema C.H."/>
            <person name="Gilmore S.P."/>
            <person name="Henske J.K."/>
            <person name="Solomon K.V."/>
            <person name="De Groot R."/>
            <person name="Kuo A."/>
            <person name="Mondo S.J."/>
            <person name="Salamov A.A."/>
            <person name="Labutti K."/>
            <person name="Zhao Z."/>
            <person name="Chiniquy J."/>
            <person name="Barry K."/>
            <person name="Brewer H.M."/>
            <person name="Purvine S.O."/>
            <person name="Wright A.T."/>
            <person name="Boxma B."/>
            <person name="Van Alen T."/>
            <person name="Hackstein J.H."/>
            <person name="Baker S.E."/>
            <person name="Grigoriev I.V."/>
            <person name="O'Malley M.A."/>
        </authorList>
    </citation>
    <scope>NUCLEOTIDE SEQUENCE [LARGE SCALE GENOMIC DNA]</scope>
    <source>
        <strain evidence="12 13">G1</strain>
    </source>
</reference>
<evidence type="ECO:0000256" key="2">
    <source>
        <dbReference type="ARBA" id="ARBA00006347"/>
    </source>
</evidence>
<evidence type="ECO:0000256" key="1">
    <source>
        <dbReference type="ARBA" id="ARBA00001182"/>
    </source>
</evidence>
<dbReference type="InterPro" id="IPR036356">
    <property type="entry name" value="ERp29_C_sf"/>
</dbReference>
<keyword evidence="10" id="KW-0812">Transmembrane</keyword>
<dbReference type="GO" id="GO:0005783">
    <property type="term" value="C:endoplasmic reticulum"/>
    <property type="evidence" value="ECO:0007669"/>
    <property type="project" value="InterPro"/>
</dbReference>
<dbReference type="PANTHER" id="PTHR45672">
    <property type="entry name" value="PROTEIN DISULFIDE-ISOMERASE C17H9.14C-RELATED"/>
    <property type="match status" value="1"/>
</dbReference>
<dbReference type="PANTHER" id="PTHR45672:SF11">
    <property type="entry name" value="PROTEIN DISULFIDE-ISOMERASE C17H9.14C"/>
    <property type="match status" value="1"/>
</dbReference>
<dbReference type="GO" id="GO:0006457">
    <property type="term" value="P:protein folding"/>
    <property type="evidence" value="ECO:0007669"/>
    <property type="project" value="TreeGrafter"/>
</dbReference>
<evidence type="ECO:0000256" key="7">
    <source>
        <dbReference type="ARBA" id="ARBA00023235"/>
    </source>
</evidence>
<dbReference type="STRING" id="1754190.A0A1Y2DJH4"/>
<dbReference type="Pfam" id="PF00085">
    <property type="entry name" value="Thioredoxin"/>
    <property type="match status" value="2"/>
</dbReference>
<evidence type="ECO:0000256" key="3">
    <source>
        <dbReference type="ARBA" id="ARBA00012723"/>
    </source>
</evidence>
<dbReference type="Gene3D" id="1.20.1150.12">
    <property type="entry name" value="Endoplasmic reticulum resident protein 29, C-terminal domain"/>
    <property type="match status" value="1"/>
</dbReference>
<dbReference type="InterPro" id="IPR017937">
    <property type="entry name" value="Thioredoxin_CS"/>
</dbReference>
<dbReference type="OrthoDB" id="10264505at2759"/>
<dbReference type="Pfam" id="PF07749">
    <property type="entry name" value="ERp29"/>
    <property type="match status" value="1"/>
</dbReference>
<evidence type="ECO:0000256" key="4">
    <source>
        <dbReference type="ARBA" id="ARBA00022729"/>
    </source>
</evidence>
<comment type="catalytic activity">
    <reaction evidence="1">
        <text>Catalyzes the rearrangement of -S-S- bonds in proteins.</text>
        <dbReference type="EC" id="5.3.4.1"/>
    </reaction>
</comment>
<dbReference type="GO" id="GO:0003756">
    <property type="term" value="F:protein disulfide isomerase activity"/>
    <property type="evidence" value="ECO:0007669"/>
    <property type="project" value="UniProtKB-EC"/>
</dbReference>
<evidence type="ECO:0000256" key="10">
    <source>
        <dbReference type="SAM" id="Phobius"/>
    </source>
</evidence>
<evidence type="ECO:0000259" key="11">
    <source>
        <dbReference type="PROSITE" id="PS51352"/>
    </source>
</evidence>
<dbReference type="InterPro" id="IPR005788">
    <property type="entry name" value="PDI_thioredoxin-like_dom"/>
</dbReference>
<keyword evidence="10" id="KW-0472">Membrane</keyword>
<dbReference type="PRINTS" id="PR00421">
    <property type="entry name" value="THIOREDOXIN"/>
</dbReference>
<dbReference type="InterPro" id="IPR013766">
    <property type="entry name" value="Thioredoxin_domain"/>
</dbReference>
<dbReference type="Gene3D" id="3.40.30.10">
    <property type="entry name" value="Glutaredoxin"/>
    <property type="match status" value="2"/>
</dbReference>
<keyword evidence="5" id="KW-0677">Repeat</keyword>
<dbReference type="NCBIfam" id="TIGR01126">
    <property type="entry name" value="pdi_dom"/>
    <property type="match status" value="2"/>
</dbReference>
<dbReference type="CDD" id="cd00238">
    <property type="entry name" value="ERp29c"/>
    <property type="match status" value="1"/>
</dbReference>
<dbReference type="PROSITE" id="PS00194">
    <property type="entry name" value="THIOREDOXIN_1"/>
    <property type="match status" value="2"/>
</dbReference>
<evidence type="ECO:0000256" key="5">
    <source>
        <dbReference type="ARBA" id="ARBA00022737"/>
    </source>
</evidence>
<dbReference type="SUPFAM" id="SSF52833">
    <property type="entry name" value="Thioredoxin-like"/>
    <property type="match status" value="2"/>
</dbReference>
<evidence type="ECO:0000256" key="6">
    <source>
        <dbReference type="ARBA" id="ARBA00023157"/>
    </source>
</evidence>
<organism evidence="12 13">
    <name type="scientific">Neocallimastix californiae</name>
    <dbReference type="NCBI Taxonomy" id="1754190"/>
    <lineage>
        <taxon>Eukaryota</taxon>
        <taxon>Fungi</taxon>
        <taxon>Fungi incertae sedis</taxon>
        <taxon>Chytridiomycota</taxon>
        <taxon>Chytridiomycota incertae sedis</taxon>
        <taxon>Neocallimastigomycetes</taxon>
        <taxon>Neocallimastigales</taxon>
        <taxon>Neocallimastigaceae</taxon>
        <taxon>Neocallimastix</taxon>
    </lineage>
</organism>
<dbReference type="SUPFAM" id="SSF47933">
    <property type="entry name" value="ERP29 C domain-like"/>
    <property type="match status" value="1"/>
</dbReference>
<dbReference type="PROSITE" id="PS51352">
    <property type="entry name" value="THIOREDOXIN_2"/>
    <property type="match status" value="2"/>
</dbReference>
<name>A0A1Y2DJH4_9FUNG</name>
<dbReference type="AlphaFoldDB" id="A0A1Y2DJH4"/>
<dbReference type="InterPro" id="IPR011679">
    <property type="entry name" value="ERp29_C"/>
</dbReference>
<dbReference type="EMBL" id="MCOG01000064">
    <property type="protein sequence ID" value="ORY59380.1"/>
    <property type="molecule type" value="Genomic_DNA"/>
</dbReference>
<evidence type="ECO:0000313" key="13">
    <source>
        <dbReference type="Proteomes" id="UP000193920"/>
    </source>
</evidence>
<feature type="transmembrane region" description="Helical" evidence="10">
    <location>
        <begin position="6"/>
        <end position="24"/>
    </location>
</feature>
<comment type="similarity">
    <text evidence="2 9">Belongs to the protein disulfide isomerase family.</text>
</comment>
<evidence type="ECO:0000256" key="9">
    <source>
        <dbReference type="RuleBase" id="RU004208"/>
    </source>
</evidence>
<gene>
    <name evidence="12" type="ORF">LY90DRAFT_381336</name>
</gene>
<feature type="domain" description="Thioredoxin" evidence="11">
    <location>
        <begin position="4"/>
        <end position="129"/>
    </location>
</feature>
<proteinExistence type="inferred from homology"/>
<comment type="caution">
    <text evidence="12">The sequence shown here is derived from an EMBL/GenBank/DDBJ whole genome shotgun (WGS) entry which is preliminary data.</text>
</comment>
<accession>A0A1Y2DJH4</accession>
<keyword evidence="7 12" id="KW-0413">Isomerase</keyword>
<keyword evidence="4" id="KW-0732">Signal</keyword>
<evidence type="ECO:0000256" key="8">
    <source>
        <dbReference type="ARBA" id="ARBA00023284"/>
    </source>
</evidence>
<dbReference type="FunFam" id="3.40.30.10:FF:000107">
    <property type="entry name" value="Protein disulfide-isomerase 5-2"/>
    <property type="match status" value="1"/>
</dbReference>
<protein>
    <recommendedName>
        <fullName evidence="3">protein disulfide-isomerase</fullName>
        <ecNumber evidence="3">5.3.4.1</ecNumber>
    </recommendedName>
</protein>
<dbReference type="InterPro" id="IPR036249">
    <property type="entry name" value="Thioredoxin-like_sf"/>
</dbReference>
<keyword evidence="10" id="KW-1133">Transmembrane helix</keyword>
<sequence length="367" mass="42265">MKLYNLYFFVITFVLAFINAKVTVLDKKNFYKTIGKDKHVLVKFFAPWCGHCKKLAPVYEELAAAYEKESDKIIIAELNADEEKEIAKKYDIKGFPTIKLFTANTETPIDYTDDRSLEAFIEFLEHETGIKAKIPKPHSDIVVLDSGNFDEEVFAPNINALVLFFAPWCGHCKNLAPTYEKIATDFLNEKNVLIAKIDATKNTVLAEKYHVHGYPHLVFFDGKKKSEEGYEPEIYDGEREEEDFINFLNERCDTHRKIGGELDDKAGRISDLDELAKKFVSATGDELTKIIEKANKLSETINNKYSKYYVKVMNKINDKKDYIDKEVARLTKILEGKNLSSEKADDFMKRINILKSFKKEEKAKDEL</sequence>
<dbReference type="InterPro" id="IPR051063">
    <property type="entry name" value="PDI"/>
</dbReference>
<dbReference type="EC" id="5.3.4.1" evidence="3"/>